<dbReference type="Pfam" id="PF24570">
    <property type="entry name" value="BACK_BPM_SPOP"/>
    <property type="match status" value="1"/>
</dbReference>
<dbReference type="CDD" id="cd18280">
    <property type="entry name" value="BTB_POZ_BPM_plant"/>
    <property type="match status" value="1"/>
</dbReference>
<protein>
    <submittedName>
        <fullName evidence="4">Speckle-type POZ protein</fullName>
    </submittedName>
</protein>
<dbReference type="PANTHER" id="PTHR26379">
    <property type="entry name" value="BTB/POZ AND MATH DOMAIN-CONTAINING PROTEIN 1"/>
    <property type="match status" value="1"/>
</dbReference>
<dbReference type="Gene3D" id="1.25.40.420">
    <property type="match status" value="1"/>
</dbReference>
<sequence length="401" mass="43951">MSSSSSVGNIAPNDGSSSPPASAIVAQAMSGSHVVKIDGYSRTKGLGNGKYIKSETFTIGCHPWCMRYYPDGCVTEDADWISIYLHYSTAPTNAGEVKAEFKISLLDHDRQPVALYSRCSQGFGYQSKFQDFPWLPRISVPLVTLGKIASFGNQNLGCSSQLRTFSTKDTGWGFGQFIKRKDLEESPYLRDDVFSIRCDVTVSKEIFTEPIPQHVVVPPSNMHHHLGQLLLAGEAADVTFEVGEETFAAHRCILAARSPVFKAELLGPMKEKTATRVLIDDMEARVFKALLHFIYTDSLPAMDEGGAAEIAQHLLVAADRYDMERLKLICEGKLCDHICKSTVATTLALAEQHGCGALKKACFKFLMSPGNLKVVMESDGYEHLRSSCPSVLDELVAKLAP</sequence>
<name>R7WDX7_AEGTA</name>
<dbReference type="PROSITE" id="PS50144">
    <property type="entry name" value="MATH"/>
    <property type="match status" value="1"/>
</dbReference>
<evidence type="ECO:0000256" key="3">
    <source>
        <dbReference type="SAM" id="MobiDB-lite"/>
    </source>
</evidence>
<dbReference type="PROSITE" id="PS50097">
    <property type="entry name" value="BTB"/>
    <property type="match status" value="1"/>
</dbReference>
<dbReference type="PANTHER" id="PTHR26379:SF512">
    <property type="entry name" value="BTB DOMAIN-CONTAINING PROTEIN"/>
    <property type="match status" value="1"/>
</dbReference>
<dbReference type="SMART" id="SM00225">
    <property type="entry name" value="BTB"/>
    <property type="match status" value="1"/>
</dbReference>
<accession>R7WDX7</accession>
<dbReference type="InterPro" id="IPR002083">
    <property type="entry name" value="MATH/TRAF_dom"/>
</dbReference>
<feature type="compositionally biased region" description="Polar residues" evidence="3">
    <location>
        <begin position="1"/>
        <end position="20"/>
    </location>
</feature>
<dbReference type="InterPro" id="IPR045005">
    <property type="entry name" value="BPM1-6"/>
</dbReference>
<dbReference type="InterPro" id="IPR056423">
    <property type="entry name" value="BACK_BPM_SPOP"/>
</dbReference>
<organism evidence="4">
    <name type="scientific">Aegilops tauschii</name>
    <name type="common">Tausch's goatgrass</name>
    <name type="synonym">Aegilops squarrosa</name>
    <dbReference type="NCBI Taxonomy" id="37682"/>
    <lineage>
        <taxon>Eukaryota</taxon>
        <taxon>Viridiplantae</taxon>
        <taxon>Streptophyta</taxon>
        <taxon>Embryophyta</taxon>
        <taxon>Tracheophyta</taxon>
        <taxon>Spermatophyta</taxon>
        <taxon>Magnoliopsida</taxon>
        <taxon>Liliopsida</taxon>
        <taxon>Poales</taxon>
        <taxon>Poaceae</taxon>
        <taxon>BOP clade</taxon>
        <taxon>Pooideae</taxon>
        <taxon>Triticodae</taxon>
        <taxon>Triticeae</taxon>
        <taxon>Triticinae</taxon>
        <taxon>Aegilops</taxon>
    </lineage>
</organism>
<dbReference type="AlphaFoldDB" id="R7WDX7"/>
<evidence type="ECO:0000256" key="2">
    <source>
        <dbReference type="ARBA" id="ARBA00010846"/>
    </source>
</evidence>
<dbReference type="InterPro" id="IPR000210">
    <property type="entry name" value="BTB/POZ_dom"/>
</dbReference>
<reference evidence="4" key="1">
    <citation type="submission" date="2015-06" db="UniProtKB">
        <authorList>
            <consortium name="EnsemblPlants"/>
        </authorList>
    </citation>
    <scope>IDENTIFICATION</scope>
</reference>
<dbReference type="SUPFAM" id="SSF49599">
    <property type="entry name" value="TRAF domain-like"/>
    <property type="match status" value="1"/>
</dbReference>
<dbReference type="Pfam" id="PF00651">
    <property type="entry name" value="BTB"/>
    <property type="match status" value="1"/>
</dbReference>
<dbReference type="EnsemblPlants" id="EMT18305">
    <property type="protein sequence ID" value="EMT18305"/>
    <property type="gene ID" value="F775_25661"/>
</dbReference>
<dbReference type="GO" id="GO:0016567">
    <property type="term" value="P:protein ubiquitination"/>
    <property type="evidence" value="ECO:0007669"/>
    <property type="project" value="InterPro"/>
</dbReference>
<dbReference type="SMART" id="SM00061">
    <property type="entry name" value="MATH"/>
    <property type="match status" value="1"/>
</dbReference>
<proteinExistence type="inferred from homology"/>
<dbReference type="CDD" id="cd00121">
    <property type="entry name" value="MATH"/>
    <property type="match status" value="1"/>
</dbReference>
<dbReference type="InterPro" id="IPR011333">
    <property type="entry name" value="SKP1/BTB/POZ_sf"/>
</dbReference>
<evidence type="ECO:0000256" key="1">
    <source>
        <dbReference type="ARBA" id="ARBA00004906"/>
    </source>
</evidence>
<dbReference type="SUPFAM" id="SSF54695">
    <property type="entry name" value="POZ domain"/>
    <property type="match status" value="1"/>
</dbReference>
<comment type="pathway">
    <text evidence="1">Protein modification; protein ubiquitination.</text>
</comment>
<comment type="similarity">
    <text evidence="2">Belongs to the Tdpoz family.</text>
</comment>
<feature type="region of interest" description="Disordered" evidence="3">
    <location>
        <begin position="1"/>
        <end position="22"/>
    </location>
</feature>
<dbReference type="Gene3D" id="2.60.210.10">
    <property type="entry name" value="Apoptosis, Tumor Necrosis Factor Receptor Associated Protein 2, Chain A"/>
    <property type="match status" value="1"/>
</dbReference>
<dbReference type="Gene3D" id="3.30.710.10">
    <property type="entry name" value="Potassium Channel Kv1.1, Chain A"/>
    <property type="match status" value="1"/>
</dbReference>
<evidence type="ECO:0000313" key="4">
    <source>
        <dbReference type="EnsemblPlants" id="EMT18305"/>
    </source>
</evidence>
<dbReference type="InterPro" id="IPR008974">
    <property type="entry name" value="TRAF-like"/>
</dbReference>
<dbReference type="Pfam" id="PF22486">
    <property type="entry name" value="MATH_2"/>
    <property type="match status" value="1"/>
</dbReference>